<gene>
    <name evidence="3" type="ORF">FEV51_00895</name>
</gene>
<dbReference type="AlphaFoldDB" id="A0A5S3P8G4"/>
<sequence length="355" mass="37848">MSQAPAASEAILEPDLPIIDPHHHLWDLRAVVPAFPEPHHPFVAALAGAAHYTFDALHADTHSGHNVIGTVFMECGAFYNASRGEALKSVGEVEFVNGVAAQGASGLYGKYRPCAGIVGHADLTLGDAVKPVVEALLAAGGGRFRGIRHSAAWDADREVLGPPFHAPQGLLGSAAFREGFAAYGEHGLTFDAWVLEPQLGDVLDLARAFPDQSIVLDHCGTPLGIASYHGKLHDNFDRWRRAIHDLAECPNVCVKLGGLAMPFCGMPDDGPAKGQSSEHLAGLWRPYIETCIEAFGPDRAMFESNYPVDRWGASYPVLWNTFKRLTSGASAGDKHALFAGTAARIYGIGDLLKGG</sequence>
<dbReference type="PANTHER" id="PTHR43569:SF1">
    <property type="entry name" value="BLL3371 PROTEIN"/>
    <property type="match status" value="1"/>
</dbReference>
<dbReference type="Gene3D" id="3.20.20.140">
    <property type="entry name" value="Metal-dependent hydrolases"/>
    <property type="match status" value="1"/>
</dbReference>
<organism evidence="3 4">
    <name type="scientific">Qipengyuania marisflavi</name>
    <dbReference type="NCBI Taxonomy" id="2486356"/>
    <lineage>
        <taxon>Bacteria</taxon>
        <taxon>Pseudomonadati</taxon>
        <taxon>Pseudomonadota</taxon>
        <taxon>Alphaproteobacteria</taxon>
        <taxon>Sphingomonadales</taxon>
        <taxon>Erythrobacteraceae</taxon>
        <taxon>Qipengyuania</taxon>
    </lineage>
</organism>
<proteinExistence type="inferred from homology"/>
<dbReference type="Pfam" id="PF04909">
    <property type="entry name" value="Amidohydro_2"/>
    <property type="match status" value="1"/>
</dbReference>
<protein>
    <submittedName>
        <fullName evidence="3">Amidohydrolase</fullName>
    </submittedName>
</protein>
<dbReference type="InterPro" id="IPR006680">
    <property type="entry name" value="Amidohydro-rel"/>
</dbReference>
<name>A0A5S3P8G4_9SPHN</name>
<evidence type="ECO:0000256" key="1">
    <source>
        <dbReference type="ARBA" id="ARBA00038310"/>
    </source>
</evidence>
<dbReference type="Proteomes" id="UP000309668">
    <property type="component" value="Unassembled WGS sequence"/>
</dbReference>
<dbReference type="EMBL" id="VCAO01000001">
    <property type="protein sequence ID" value="TMM49789.1"/>
    <property type="molecule type" value="Genomic_DNA"/>
</dbReference>
<accession>A0A5S3P8G4</accession>
<dbReference type="RefSeq" id="WP_138615350.1">
    <property type="nucleotide sequence ID" value="NZ_VCAO01000001.1"/>
</dbReference>
<dbReference type="InterPro" id="IPR052350">
    <property type="entry name" value="Metallo-dep_Lactonases"/>
</dbReference>
<evidence type="ECO:0000313" key="4">
    <source>
        <dbReference type="Proteomes" id="UP000309668"/>
    </source>
</evidence>
<reference evidence="3 4" key="1">
    <citation type="submission" date="2019-05" db="EMBL/GenBank/DDBJ databases">
        <title>Erythrobacter marisflavi sp. nov., isolated from isolated from water of an estuary environment.</title>
        <authorList>
            <person name="Yoon J.-H."/>
        </authorList>
    </citation>
    <scope>NUCLEOTIDE SEQUENCE [LARGE SCALE GENOMIC DNA]</scope>
    <source>
        <strain evidence="3 4">KEM-5</strain>
    </source>
</reference>
<keyword evidence="3" id="KW-0378">Hydrolase</keyword>
<comment type="similarity">
    <text evidence="1">Belongs to the metallo-dependent hydrolases superfamily.</text>
</comment>
<dbReference type="GO" id="GO:0016787">
    <property type="term" value="F:hydrolase activity"/>
    <property type="evidence" value="ECO:0007669"/>
    <property type="project" value="UniProtKB-KW"/>
</dbReference>
<keyword evidence="4" id="KW-1185">Reference proteome</keyword>
<comment type="caution">
    <text evidence="3">The sequence shown here is derived from an EMBL/GenBank/DDBJ whole genome shotgun (WGS) entry which is preliminary data.</text>
</comment>
<dbReference type="SUPFAM" id="SSF51556">
    <property type="entry name" value="Metallo-dependent hydrolases"/>
    <property type="match status" value="1"/>
</dbReference>
<evidence type="ECO:0000259" key="2">
    <source>
        <dbReference type="Pfam" id="PF04909"/>
    </source>
</evidence>
<dbReference type="InterPro" id="IPR032466">
    <property type="entry name" value="Metal_Hydrolase"/>
</dbReference>
<dbReference type="PANTHER" id="PTHR43569">
    <property type="entry name" value="AMIDOHYDROLASE"/>
    <property type="match status" value="1"/>
</dbReference>
<feature type="domain" description="Amidohydrolase-related" evidence="2">
    <location>
        <begin position="114"/>
        <end position="348"/>
    </location>
</feature>
<evidence type="ECO:0000313" key="3">
    <source>
        <dbReference type="EMBL" id="TMM49789.1"/>
    </source>
</evidence>
<dbReference type="OrthoDB" id="9787654at2"/>